<evidence type="ECO:0000313" key="2">
    <source>
        <dbReference type="EMBL" id="QPH41197.1"/>
    </source>
</evidence>
<accession>A0A7S9Q0Y1</accession>
<sequence length="373" mass="42258">MRKTNIFIALLLLSISEIAYAQTVIDFSTISFNPNFFDNGGCKTYNRFGPNPISVNGHNVRTVGSSLWTWSQPKSLTLYAFSNMETNPRENVVISVEYAFQANKTYKIEINGLNDHSWNNWIVPENHYNGVFWVKLENNPEISTTVSNPCSGSYTSVEKKIDRYSKLIADPRVAFENKNYIVKFSPLENKNALKITFDSSPNDPNLVIDNIFRLKNIKITEMPYEEDQPSTHFYYNTSGETLGQNTRNNPAYYIPYIRPIGSRPSRGDTYKALSINPNQWTSNSNGNGYSIYFSSLIDNFQLAELTSLNLLGDLATGGTRPTRSGERQNIPLPGTYQNNNYQYSIINYDVIITCTNSTNAPPSSVVDFVTTYR</sequence>
<dbReference type="Proteomes" id="UP000594759">
    <property type="component" value="Chromosome"/>
</dbReference>
<proteinExistence type="predicted"/>
<evidence type="ECO:0000313" key="3">
    <source>
        <dbReference type="Proteomes" id="UP000594759"/>
    </source>
</evidence>
<keyword evidence="1" id="KW-0732">Signal</keyword>
<feature type="chain" id="PRO_5032714527" evidence="1">
    <location>
        <begin position="22"/>
        <end position="373"/>
    </location>
</feature>
<feature type="signal peptide" evidence="1">
    <location>
        <begin position="1"/>
        <end position="21"/>
    </location>
</feature>
<evidence type="ECO:0000256" key="1">
    <source>
        <dbReference type="SAM" id="SignalP"/>
    </source>
</evidence>
<organism evidence="2 3">
    <name type="scientific">Pedobacter endophyticus</name>
    <dbReference type="NCBI Taxonomy" id="2789740"/>
    <lineage>
        <taxon>Bacteria</taxon>
        <taxon>Pseudomonadati</taxon>
        <taxon>Bacteroidota</taxon>
        <taxon>Sphingobacteriia</taxon>
        <taxon>Sphingobacteriales</taxon>
        <taxon>Sphingobacteriaceae</taxon>
        <taxon>Pedobacter</taxon>
    </lineage>
</organism>
<dbReference type="RefSeq" id="WP_196100648.1">
    <property type="nucleotide sequence ID" value="NZ_CP064939.1"/>
</dbReference>
<gene>
    <name evidence="2" type="ORF">IZT61_08055</name>
</gene>
<dbReference type="AlphaFoldDB" id="A0A7S9Q0Y1"/>
<keyword evidence="3" id="KW-1185">Reference proteome</keyword>
<dbReference type="KEGG" id="pex:IZT61_08055"/>
<dbReference type="EMBL" id="CP064939">
    <property type="protein sequence ID" value="QPH41197.1"/>
    <property type="molecule type" value="Genomic_DNA"/>
</dbReference>
<reference evidence="2 3" key="1">
    <citation type="submission" date="2020-11" db="EMBL/GenBank/DDBJ databases">
        <title>Pedobacter endophytica, an endophytic bacteria isolated form Carex pumila.</title>
        <authorList>
            <person name="Peng Y."/>
            <person name="Jiang L."/>
            <person name="Lee J."/>
        </authorList>
    </citation>
    <scope>NUCLEOTIDE SEQUENCE [LARGE SCALE GENOMIC DNA]</scope>
    <source>
        <strain evidence="2 3">JBR3-12</strain>
    </source>
</reference>
<protein>
    <submittedName>
        <fullName evidence="2">Uncharacterized protein</fullName>
    </submittedName>
</protein>
<name>A0A7S9Q0Y1_9SPHI</name>